<keyword evidence="11 12" id="KW-0648">Protein biosynthesis</keyword>
<dbReference type="PROSITE" id="PS50893">
    <property type="entry name" value="ABC_TRANSPORTER_2"/>
    <property type="match status" value="2"/>
</dbReference>
<dbReference type="EMBL" id="MOBO01000023">
    <property type="protein sequence ID" value="RON34827.1"/>
    <property type="molecule type" value="Genomic_DNA"/>
</dbReference>
<keyword evidence="2 12" id="KW-0963">Cytoplasm</keyword>
<evidence type="ECO:0000256" key="4">
    <source>
        <dbReference type="ARBA" id="ARBA00022730"/>
    </source>
</evidence>
<dbReference type="InterPro" id="IPR017871">
    <property type="entry name" value="ABC_transporter-like_CS"/>
</dbReference>
<keyword evidence="5 12" id="KW-0677">Repeat</keyword>
<dbReference type="Gene3D" id="3.40.50.300">
    <property type="entry name" value="P-loop containing nucleotide triphosphate hydrolases"/>
    <property type="match status" value="2"/>
</dbReference>
<dbReference type="Pfam" id="PF00005">
    <property type="entry name" value="ABC_tran"/>
    <property type="match status" value="2"/>
</dbReference>
<dbReference type="GO" id="GO:0006412">
    <property type="term" value="P:translation"/>
    <property type="evidence" value="ECO:0007669"/>
    <property type="project" value="UniProtKB-KW"/>
</dbReference>
<comment type="function">
    <text evidence="12">A translation factor that gates the progression of the 70S ribosomal initiation complex (IC, containing tRNA(fMet) in the P-site) into the translation elongation cycle by using a mechanism sensitive to the ATP/ADP ratio. Binds to the 70S ribosome E-site where it modulates the state of the translating ribosome during subunit translocation. ATP hydrolysis probably frees it from the ribosome, which can enter the elongation phase.</text>
</comment>
<dbReference type="InterPro" id="IPR003439">
    <property type="entry name" value="ABC_transporter-like_ATP-bd"/>
</dbReference>
<keyword evidence="8 12" id="KW-0067">ATP-binding</keyword>
<dbReference type="Pfam" id="PF12848">
    <property type="entry name" value="ABC_tran_Xtn"/>
    <property type="match status" value="1"/>
</dbReference>
<keyword evidence="4 12" id="KW-0699">rRNA-binding</keyword>
<evidence type="ECO:0000259" key="13">
    <source>
        <dbReference type="PROSITE" id="PS50893"/>
    </source>
</evidence>
<dbReference type="CDD" id="cd03221">
    <property type="entry name" value="ABCF_EF-3"/>
    <property type="match status" value="2"/>
</dbReference>
<evidence type="ECO:0000313" key="14">
    <source>
        <dbReference type="EMBL" id="RON34827.1"/>
    </source>
</evidence>
<keyword evidence="6 12" id="KW-0547">Nucleotide-binding</keyword>
<reference evidence="14 15" key="1">
    <citation type="submission" date="2016-10" db="EMBL/GenBank/DDBJ databases">
        <title>Comparative genome analysis of multiple Pseudomonas spp. focuses on biocontrol and plant growth promoting traits.</title>
        <authorList>
            <person name="Tao X.-Y."/>
            <person name="Taylor C.G."/>
        </authorList>
    </citation>
    <scope>NUCLEOTIDE SEQUENCE [LARGE SCALE GENOMIC DNA]</scope>
    <source>
        <strain evidence="14 15">38D4</strain>
    </source>
</reference>
<comment type="subunit">
    <text evidence="12">Monomer. Probably contacts ribosomal proteins L1, L5, L33 and S7, the 16S and 23S rRNA and the P-site containing tRNA(fMet).</text>
</comment>
<dbReference type="FunFam" id="3.40.50.300:FF:000183">
    <property type="entry name" value="ABC transporter ATP-binding protein yjjK"/>
    <property type="match status" value="1"/>
</dbReference>
<evidence type="ECO:0000256" key="3">
    <source>
        <dbReference type="ARBA" id="ARBA00022555"/>
    </source>
</evidence>
<dbReference type="GO" id="GO:0000049">
    <property type="term" value="F:tRNA binding"/>
    <property type="evidence" value="ECO:0007669"/>
    <property type="project" value="UniProtKB-UniRule"/>
</dbReference>
<dbReference type="GO" id="GO:0045900">
    <property type="term" value="P:negative regulation of translational elongation"/>
    <property type="evidence" value="ECO:0007669"/>
    <property type="project" value="UniProtKB-UniRule"/>
</dbReference>
<comment type="caution">
    <text evidence="12">Lacks conserved residue(s) required for the propagation of feature annotation.</text>
</comment>
<keyword evidence="3 12" id="KW-0820">tRNA-binding</keyword>
<evidence type="ECO:0000256" key="2">
    <source>
        <dbReference type="ARBA" id="ARBA00022490"/>
    </source>
</evidence>
<dbReference type="GO" id="GO:0019843">
    <property type="term" value="F:rRNA binding"/>
    <property type="evidence" value="ECO:0007669"/>
    <property type="project" value="UniProtKB-UniRule"/>
</dbReference>
<organism evidence="14 15">
    <name type="scientific">Pseudomonas brassicacearum</name>
    <dbReference type="NCBI Taxonomy" id="930166"/>
    <lineage>
        <taxon>Bacteria</taxon>
        <taxon>Pseudomonadati</taxon>
        <taxon>Pseudomonadota</taxon>
        <taxon>Gammaproteobacteria</taxon>
        <taxon>Pseudomonadales</taxon>
        <taxon>Pseudomonadaceae</taxon>
        <taxon>Pseudomonas</taxon>
    </lineage>
</organism>
<comment type="catalytic activity">
    <reaction evidence="12">
        <text>ATP + H2O = ADP + phosphate + H(+)</text>
        <dbReference type="Rhea" id="RHEA:13065"/>
        <dbReference type="ChEBI" id="CHEBI:15377"/>
        <dbReference type="ChEBI" id="CHEBI:15378"/>
        <dbReference type="ChEBI" id="CHEBI:30616"/>
        <dbReference type="ChEBI" id="CHEBI:43474"/>
        <dbReference type="ChEBI" id="CHEBI:456216"/>
    </reaction>
</comment>
<dbReference type="PROSITE" id="PS00211">
    <property type="entry name" value="ABC_TRANSPORTER_1"/>
    <property type="match status" value="1"/>
</dbReference>
<feature type="region of interest" description="Arm" evidence="12">
    <location>
        <begin position="95"/>
        <end position="139"/>
    </location>
</feature>
<comment type="caution">
    <text evidence="14">The sequence shown here is derived from an EMBL/GenBank/DDBJ whole genome shotgun (WGS) entry which is preliminary data.</text>
</comment>
<accession>A0A423JAW1</accession>
<evidence type="ECO:0000256" key="1">
    <source>
        <dbReference type="ARBA" id="ARBA00005868"/>
    </source>
</evidence>
<dbReference type="EC" id="3.6.1.-" evidence="12"/>
<comment type="subcellular location">
    <subcellularLocation>
        <location evidence="12">Cytoplasm</location>
    </subcellularLocation>
    <text evidence="12">Associates with ribosomes and polysomes.</text>
</comment>
<evidence type="ECO:0000256" key="5">
    <source>
        <dbReference type="ARBA" id="ARBA00022737"/>
    </source>
</evidence>
<dbReference type="NCBIfam" id="NF008775">
    <property type="entry name" value="PRK11819.1"/>
    <property type="match status" value="1"/>
</dbReference>
<comment type="similarity">
    <text evidence="1 12">Belongs to the ABC transporter superfamily. ABCF family. Translational throttle EttA subfamily.</text>
</comment>
<dbReference type="GO" id="GO:0005737">
    <property type="term" value="C:cytoplasm"/>
    <property type="evidence" value="ECO:0007669"/>
    <property type="project" value="UniProtKB-SubCell"/>
</dbReference>
<feature type="domain" description="ABC transporter" evidence="13">
    <location>
        <begin position="6"/>
        <end position="259"/>
    </location>
</feature>
<evidence type="ECO:0000256" key="11">
    <source>
        <dbReference type="ARBA" id="ARBA00022917"/>
    </source>
</evidence>
<feature type="binding site" evidence="12">
    <location>
        <begin position="356"/>
        <end position="363"/>
    </location>
    <ligand>
        <name>ATP</name>
        <dbReference type="ChEBI" id="CHEBI:30616"/>
        <label>2</label>
    </ligand>
</feature>
<dbReference type="InterPro" id="IPR032781">
    <property type="entry name" value="ABC_tran_Xtn"/>
</dbReference>
<dbReference type="PANTHER" id="PTHR43858">
    <property type="entry name" value="ENERGY-DEPENDENT TRANSLATIONAL THROTTLE PROTEIN ETTA"/>
    <property type="match status" value="1"/>
</dbReference>
<dbReference type="Proteomes" id="UP000286351">
    <property type="component" value="Unassembled WGS sequence"/>
</dbReference>
<dbReference type="InterPro" id="IPR027417">
    <property type="entry name" value="P-loop_NTPase"/>
</dbReference>
<dbReference type="RefSeq" id="WP_123367765.1">
    <property type="nucleotide sequence ID" value="NZ_MOBO01000023.1"/>
</dbReference>
<dbReference type="HAMAP" id="MF_00847">
    <property type="entry name" value="EttA"/>
    <property type="match status" value="1"/>
</dbReference>
<evidence type="ECO:0000256" key="10">
    <source>
        <dbReference type="ARBA" id="ARBA00022884"/>
    </source>
</evidence>
<dbReference type="NCBIfam" id="TIGR03719">
    <property type="entry name" value="ABC_ABC_ChvD"/>
    <property type="match status" value="1"/>
</dbReference>
<dbReference type="PANTHER" id="PTHR43858:SF1">
    <property type="entry name" value="ABC TRANSPORTER-RELATED PROTEIN"/>
    <property type="match status" value="1"/>
</dbReference>
<comment type="domain">
    <text evidence="12">The arm domain is inserted in the first ABC transporter domain. Probably contacts ribosomal protein L1.</text>
</comment>
<protein>
    <recommendedName>
        <fullName evidence="12">Energy-dependent translational throttle protein EttA</fullName>
        <ecNumber evidence="12">3.6.1.-</ecNumber>
    </recommendedName>
    <alternativeName>
        <fullName evidence="12">Translational regulatory factor EttA</fullName>
    </alternativeName>
</protein>
<evidence type="ECO:0000256" key="12">
    <source>
        <dbReference type="HAMAP-Rule" id="MF_00847"/>
    </source>
</evidence>
<evidence type="ECO:0000256" key="7">
    <source>
        <dbReference type="ARBA" id="ARBA00022801"/>
    </source>
</evidence>
<dbReference type="SMART" id="SM00382">
    <property type="entry name" value="AAA"/>
    <property type="match status" value="2"/>
</dbReference>
<dbReference type="InterPro" id="IPR022374">
    <property type="entry name" value="EttA"/>
</dbReference>
<proteinExistence type="inferred from homology"/>
<dbReference type="GO" id="GO:0005524">
    <property type="term" value="F:ATP binding"/>
    <property type="evidence" value="ECO:0007669"/>
    <property type="project" value="UniProtKB-UniRule"/>
</dbReference>
<keyword evidence="9 12" id="KW-0810">Translation regulation</keyword>
<evidence type="ECO:0000313" key="15">
    <source>
        <dbReference type="Proteomes" id="UP000286351"/>
    </source>
</evidence>
<dbReference type="AlphaFoldDB" id="A0A423JAW1"/>
<dbReference type="FunFam" id="3.40.50.300:FF:000011">
    <property type="entry name" value="Putative ABC transporter ATP-binding component"/>
    <property type="match status" value="1"/>
</dbReference>
<keyword evidence="10 12" id="KW-0694">RNA-binding</keyword>
<sequence length="554" mass="61563">MAQYVFTMHRLGKVVPPKREILKNISLSFFPGAKIGVLGLNGSGKSTLLNIMAGVDTEFDGEARPMPDLNIGYLPQEPILDPTKTVREVVEEAVSVIKNAQARLDEVYAAYADEDADFDKLAAEQAKLEAILQASDGHNLDRQLEVAADALRLPAWDAKVEFLSGGEKRRVALCRLLLSAPDMLLLDEPTNHLDADSVAWLEHFLHDFPGTVVAITHDRYFLDNVAGWILELDRGAGIPYEGNYSGWLEAKSDRLAAESKQQSAHEKAMKEELEWVRKGAKARQSKSKARLQRFEEMQSQEFQKRSETNEIYIPAGPRLGDKVIEFKNVSKGYGDRVLIDNLSFSMPKGAIVGVIGGNGAGKSTLFRMLMGKETPDSGSIEVGETVQLACVDQSREDLDGSKTVFQQISDGSDQIRIGNYEIPSRTYVGRFNFKGGDQQKFVKDLSGGERGRLHLALTLKEGGNVLLLDEPSNDLDVETLRSLEEALLDFPGAAIVISHDRWFLDRVATHILAYEDDSQAVFFEGNYTEYEADRRKRLGEAATQPHRVRHKKLA</sequence>
<feature type="region of interest" description="PtIM" evidence="12">
    <location>
        <begin position="242"/>
        <end position="322"/>
    </location>
</feature>
<evidence type="ECO:0000256" key="6">
    <source>
        <dbReference type="ARBA" id="ARBA00022741"/>
    </source>
</evidence>
<comment type="domain">
    <text evidence="12">The P-site tRNA interaction motif (PtIM domain) probably interacts with the P-site tRNA(fMet) as well as the 23S rRNA.</text>
</comment>
<evidence type="ECO:0000256" key="9">
    <source>
        <dbReference type="ARBA" id="ARBA00022845"/>
    </source>
</evidence>
<gene>
    <name evidence="12" type="primary">ettA</name>
    <name evidence="14" type="ORF">BK664_22920</name>
</gene>
<dbReference type="InterPro" id="IPR003593">
    <property type="entry name" value="AAA+_ATPase"/>
</dbReference>
<name>A0A423JAW1_9PSED</name>
<dbReference type="GO" id="GO:0043022">
    <property type="term" value="F:ribosome binding"/>
    <property type="evidence" value="ECO:0007669"/>
    <property type="project" value="UniProtKB-UniRule"/>
</dbReference>
<feature type="domain" description="ABC transporter" evidence="13">
    <location>
        <begin position="324"/>
        <end position="541"/>
    </location>
</feature>
<dbReference type="SUPFAM" id="SSF52540">
    <property type="entry name" value="P-loop containing nucleoside triphosphate hydrolases"/>
    <property type="match status" value="2"/>
</dbReference>
<dbReference type="GO" id="GO:0016887">
    <property type="term" value="F:ATP hydrolysis activity"/>
    <property type="evidence" value="ECO:0007669"/>
    <property type="project" value="UniProtKB-UniRule"/>
</dbReference>
<keyword evidence="7 12" id="KW-0378">Hydrolase</keyword>
<evidence type="ECO:0000256" key="8">
    <source>
        <dbReference type="ARBA" id="ARBA00022840"/>
    </source>
</evidence>